<feature type="transmembrane region" description="Helical" evidence="3">
    <location>
        <begin position="322"/>
        <end position="345"/>
    </location>
</feature>
<organism evidence="4 5">
    <name type="scientific">Prymnesium parvum</name>
    <name type="common">Toxic golden alga</name>
    <dbReference type="NCBI Taxonomy" id="97485"/>
    <lineage>
        <taxon>Eukaryota</taxon>
        <taxon>Haptista</taxon>
        <taxon>Haptophyta</taxon>
        <taxon>Prymnesiophyceae</taxon>
        <taxon>Prymnesiales</taxon>
        <taxon>Prymnesiaceae</taxon>
        <taxon>Prymnesium</taxon>
    </lineage>
</organism>
<keyword evidence="3" id="KW-0472">Membrane</keyword>
<evidence type="ECO:0008006" key="6">
    <source>
        <dbReference type="Google" id="ProtNLM"/>
    </source>
</evidence>
<feature type="transmembrane region" description="Helical" evidence="3">
    <location>
        <begin position="217"/>
        <end position="242"/>
    </location>
</feature>
<name>A0AB34J5I4_PRYPA</name>
<feature type="coiled-coil region" evidence="1">
    <location>
        <begin position="592"/>
        <end position="619"/>
    </location>
</feature>
<sequence>MASIQHPRRESGKRRSAQSQGTQNHAMIEPPRTKGVARFDSADSSDAKCSPQTKRRTNESREPSFITKMISYSSEDSILAQKTPKRSVFAQFLKVAAAEAAEAEANARASVRAAVSPRAPPSPELDAFVDSMEQGHQVESKLYIMLISVPLILTFLNGVAMGGAVFIILNAGIEVVMGRAHFDVVRDNVWVLALTLVILQWMLMLLTAILKPTYVKGIFGASIGLMIYFIGCGLLVCPFLIVPWFPDPTGRAKIIWHICGFVKCVFFTGQIAHAVYFMEPRDCIMALESATTGYIAGLWIVTASAAYFSLSAQMELGHDTSAVAYTWLAMLLVTAANVLLCLYGAPRKFGSWLTQALHACLLPGVPYDLTVLHSTLAVMLRSTSRATIERAVASMRAVPASEISYEEFTKFSPDSRCYVKSIPVRFREVDYFVSHSWRDHGEAKWNAFQAVRQKFKQQHGREPLCWIDKFCIDQLSIEESIRRLPVFVAGSKKMLVLYGSSYPTRSWCVLELIVFASCQRVGLLDAGDLEVAPLLGDKGGPSTWDVVTNFHMKRTYASDESDKKTIMGVVETGGDGQIGCLDALRAVSDVAERNQAQKLVDLEAQVVELTNKLKEIDALTTQRTDRIRRAGCLI</sequence>
<protein>
    <recommendedName>
        <fullName evidence="6">TIR domain-containing protein</fullName>
    </recommendedName>
</protein>
<dbReference type="EMBL" id="JBGBPQ010000012">
    <property type="protein sequence ID" value="KAL1514633.1"/>
    <property type="molecule type" value="Genomic_DNA"/>
</dbReference>
<feature type="transmembrane region" description="Helical" evidence="3">
    <location>
        <begin position="290"/>
        <end position="310"/>
    </location>
</feature>
<feature type="transmembrane region" description="Helical" evidence="3">
    <location>
        <begin position="254"/>
        <end position="278"/>
    </location>
</feature>
<evidence type="ECO:0000256" key="1">
    <source>
        <dbReference type="SAM" id="Coils"/>
    </source>
</evidence>
<dbReference type="AlphaFoldDB" id="A0AB34J5I4"/>
<dbReference type="Proteomes" id="UP001515480">
    <property type="component" value="Unassembled WGS sequence"/>
</dbReference>
<evidence type="ECO:0000256" key="3">
    <source>
        <dbReference type="SAM" id="Phobius"/>
    </source>
</evidence>
<keyword evidence="3" id="KW-1133">Transmembrane helix</keyword>
<evidence type="ECO:0000256" key="2">
    <source>
        <dbReference type="SAM" id="MobiDB-lite"/>
    </source>
</evidence>
<accession>A0AB34J5I4</accession>
<feature type="region of interest" description="Disordered" evidence="2">
    <location>
        <begin position="1"/>
        <end position="62"/>
    </location>
</feature>
<evidence type="ECO:0000313" key="5">
    <source>
        <dbReference type="Proteomes" id="UP001515480"/>
    </source>
</evidence>
<evidence type="ECO:0000313" key="4">
    <source>
        <dbReference type="EMBL" id="KAL1514633.1"/>
    </source>
</evidence>
<feature type="transmembrane region" description="Helical" evidence="3">
    <location>
        <begin position="142"/>
        <end position="169"/>
    </location>
</feature>
<feature type="transmembrane region" description="Helical" evidence="3">
    <location>
        <begin position="189"/>
        <end position="210"/>
    </location>
</feature>
<proteinExistence type="predicted"/>
<gene>
    <name evidence="4" type="ORF">AB1Y20_003726</name>
</gene>
<comment type="caution">
    <text evidence="4">The sequence shown here is derived from an EMBL/GenBank/DDBJ whole genome shotgun (WGS) entry which is preliminary data.</text>
</comment>
<keyword evidence="5" id="KW-1185">Reference proteome</keyword>
<keyword evidence="3" id="KW-0812">Transmembrane</keyword>
<reference evidence="4 5" key="1">
    <citation type="journal article" date="2024" name="Science">
        <title>Giant polyketide synthase enzymes in the biosynthesis of giant marine polyether toxins.</title>
        <authorList>
            <person name="Fallon T.R."/>
            <person name="Shende V.V."/>
            <person name="Wierzbicki I.H."/>
            <person name="Pendleton A.L."/>
            <person name="Watervoot N.F."/>
            <person name="Auber R.P."/>
            <person name="Gonzalez D.J."/>
            <person name="Wisecaver J.H."/>
            <person name="Moore B.S."/>
        </authorList>
    </citation>
    <scope>NUCLEOTIDE SEQUENCE [LARGE SCALE GENOMIC DNA]</scope>
    <source>
        <strain evidence="4 5">12B1</strain>
    </source>
</reference>
<keyword evidence="1" id="KW-0175">Coiled coil</keyword>